<reference evidence="3 4" key="1">
    <citation type="submission" date="2020-02" db="EMBL/GenBank/DDBJ databases">
        <authorList>
            <person name="Kociolek L.K."/>
            <person name="Ozer E.A."/>
        </authorList>
    </citation>
    <scope>NUCLEOTIDE SEQUENCE [LARGE SCALE GENOMIC DNA]</scope>
    <source>
        <strain evidence="3 4">ATCC 14501</strain>
    </source>
</reference>
<evidence type="ECO:0000313" key="4">
    <source>
        <dbReference type="Proteomes" id="UP000503330"/>
    </source>
</evidence>
<feature type="transmembrane region" description="Helical" evidence="1">
    <location>
        <begin position="227"/>
        <end position="246"/>
    </location>
</feature>
<name>A0AAP9MDI6_CLOIN</name>
<dbReference type="GeneID" id="61924102"/>
<evidence type="ECO:0000256" key="2">
    <source>
        <dbReference type="SAM" id="SignalP"/>
    </source>
</evidence>
<gene>
    <name evidence="3" type="ORF">G4D54_01155</name>
</gene>
<evidence type="ECO:0000256" key="1">
    <source>
        <dbReference type="SAM" id="Phobius"/>
    </source>
</evidence>
<keyword evidence="1" id="KW-0472">Membrane</keyword>
<keyword evidence="1" id="KW-0812">Transmembrane</keyword>
<feature type="chain" id="PRO_5042923388" description="LPXTG cell wall anchor domain-containing protein" evidence="2">
    <location>
        <begin position="26"/>
        <end position="256"/>
    </location>
</feature>
<proteinExistence type="predicted"/>
<sequence length="256" mass="28202">MKHRRQLAAVIMAAMLIGGTTILKAVEEENPGIVFTGDSQNYFSFNVDKNEFSNKFTGMIPGETRSEEFTLSNQDDRELRFYINASVLSDLTNDNISASGAVYTITLLRDGEEFYRGIIGGVEGTLKDLNSGNISQNQLIASLKKGESSRITMKIGIDGESMNNDYQNTVGQLRLEFNVEQGEVATPDDVVIKKENVIYVEKPVKKTTEKKKDKTILERISTGDTTAVGLLAVIVFISGAAGILIIKRKGVKQHEK</sequence>
<keyword evidence="1" id="KW-1133">Transmembrane helix</keyword>
<protein>
    <recommendedName>
        <fullName evidence="5">LPXTG cell wall anchor domain-containing protein</fullName>
    </recommendedName>
</protein>
<dbReference type="RefSeq" id="WP_002606894.1">
    <property type="nucleotide sequence ID" value="NZ_BAAACC010000012.1"/>
</dbReference>
<organism evidence="3 4">
    <name type="scientific">Clostridium innocuum</name>
    <dbReference type="NCBI Taxonomy" id="1522"/>
    <lineage>
        <taxon>Bacteria</taxon>
        <taxon>Bacillati</taxon>
        <taxon>Bacillota</taxon>
        <taxon>Clostridia</taxon>
        <taxon>Eubacteriales</taxon>
        <taxon>Clostridiaceae</taxon>
        <taxon>Clostridium</taxon>
    </lineage>
</organism>
<evidence type="ECO:0008006" key="5">
    <source>
        <dbReference type="Google" id="ProtNLM"/>
    </source>
</evidence>
<feature type="signal peptide" evidence="2">
    <location>
        <begin position="1"/>
        <end position="25"/>
    </location>
</feature>
<dbReference type="EMBL" id="CP048838">
    <property type="protein sequence ID" value="QJA01116.1"/>
    <property type="molecule type" value="Genomic_DNA"/>
</dbReference>
<dbReference type="AlphaFoldDB" id="A0AAP9MDI6"/>
<dbReference type="Proteomes" id="UP000503330">
    <property type="component" value="Chromosome"/>
</dbReference>
<accession>A0AAP9MDI6</accession>
<keyword evidence="2" id="KW-0732">Signal</keyword>
<evidence type="ECO:0000313" key="3">
    <source>
        <dbReference type="EMBL" id="QJA01116.1"/>
    </source>
</evidence>